<comment type="function">
    <text evidence="2 5">Catalyzes the epimerization of the C3' and C5'positions of dTDP-6-deoxy-D-xylo-4-hexulose, forming dTDP-6-deoxy-L-lyxo-4-hexulose.</text>
</comment>
<dbReference type="NCBIfam" id="TIGR01221">
    <property type="entry name" value="rmlC"/>
    <property type="match status" value="1"/>
</dbReference>
<comment type="subunit">
    <text evidence="5">Homodimer.</text>
</comment>
<dbReference type="InterPro" id="IPR011051">
    <property type="entry name" value="RmlC_Cupin_sf"/>
</dbReference>
<comment type="similarity">
    <text evidence="5">Belongs to the dTDP-4-dehydrorhamnose 3,5-epimerase family.</text>
</comment>
<dbReference type="Proteomes" id="UP001319883">
    <property type="component" value="Unassembled WGS sequence"/>
</dbReference>
<evidence type="ECO:0000313" key="6">
    <source>
        <dbReference type="EMBL" id="MBZ9566659.1"/>
    </source>
</evidence>
<dbReference type="InterPro" id="IPR000888">
    <property type="entry name" value="RmlC-like"/>
</dbReference>
<protein>
    <recommendedName>
        <fullName evidence="4 5">dTDP-4-dehydrorhamnose 3,5-epimerase</fullName>
        <ecNumber evidence="3 5">5.1.3.13</ecNumber>
    </recommendedName>
    <alternativeName>
        <fullName evidence="5">Thymidine diphospho-4-keto-rhamnose 3,5-epimerase</fullName>
    </alternativeName>
</protein>
<evidence type="ECO:0000256" key="3">
    <source>
        <dbReference type="ARBA" id="ARBA00012098"/>
    </source>
</evidence>
<accession>A0ABS7WVN0</accession>
<evidence type="ECO:0000256" key="4">
    <source>
        <dbReference type="ARBA" id="ARBA00019595"/>
    </source>
</evidence>
<evidence type="ECO:0000256" key="1">
    <source>
        <dbReference type="ARBA" id="ARBA00001298"/>
    </source>
</evidence>
<dbReference type="RefSeq" id="WP_224420227.1">
    <property type="nucleotide sequence ID" value="NZ_JAGXFD010000001.1"/>
</dbReference>
<dbReference type="InterPro" id="IPR014710">
    <property type="entry name" value="RmlC-like_jellyroll"/>
</dbReference>
<keyword evidence="5 6" id="KW-0413">Isomerase</keyword>
<proteinExistence type="inferred from homology"/>
<dbReference type="EC" id="5.1.3.13" evidence="3 5"/>
<dbReference type="Pfam" id="PF00908">
    <property type="entry name" value="dTDP_sugar_isom"/>
    <property type="match status" value="1"/>
</dbReference>
<gene>
    <name evidence="6" type="primary">rfbC</name>
    <name evidence="6" type="ORF">KGQ91_03030</name>
</gene>
<dbReference type="SUPFAM" id="SSF51182">
    <property type="entry name" value="RmlC-like cupins"/>
    <property type="match status" value="1"/>
</dbReference>
<comment type="catalytic activity">
    <reaction evidence="1 5">
        <text>dTDP-4-dehydro-6-deoxy-alpha-D-glucose = dTDP-4-dehydro-beta-L-rhamnose</text>
        <dbReference type="Rhea" id="RHEA:16969"/>
        <dbReference type="ChEBI" id="CHEBI:57649"/>
        <dbReference type="ChEBI" id="CHEBI:62830"/>
        <dbReference type="EC" id="5.1.3.13"/>
    </reaction>
</comment>
<comment type="pathway">
    <text evidence="5">Carbohydrate biosynthesis; dTDP-L-rhamnose biosynthesis.</text>
</comment>
<evidence type="ECO:0000256" key="5">
    <source>
        <dbReference type="RuleBase" id="RU364069"/>
    </source>
</evidence>
<evidence type="ECO:0000256" key="2">
    <source>
        <dbReference type="ARBA" id="ARBA00001997"/>
    </source>
</evidence>
<dbReference type="GO" id="GO:0008830">
    <property type="term" value="F:dTDP-4-dehydrorhamnose 3,5-epimerase activity"/>
    <property type="evidence" value="ECO:0007669"/>
    <property type="project" value="UniProtKB-EC"/>
</dbReference>
<dbReference type="PANTHER" id="PTHR21047">
    <property type="entry name" value="DTDP-6-DEOXY-D-GLUCOSE-3,5 EPIMERASE"/>
    <property type="match status" value="1"/>
</dbReference>
<evidence type="ECO:0000313" key="7">
    <source>
        <dbReference type="Proteomes" id="UP001319883"/>
    </source>
</evidence>
<dbReference type="Gene3D" id="2.60.120.10">
    <property type="entry name" value="Jelly Rolls"/>
    <property type="match status" value="1"/>
</dbReference>
<dbReference type="PANTHER" id="PTHR21047:SF2">
    <property type="entry name" value="THYMIDINE DIPHOSPHO-4-KETO-RHAMNOSE 3,5-EPIMERASE"/>
    <property type="match status" value="1"/>
</dbReference>
<dbReference type="CDD" id="cd00438">
    <property type="entry name" value="cupin_RmlC"/>
    <property type="match status" value="1"/>
</dbReference>
<reference evidence="6 7" key="1">
    <citation type="submission" date="2021-05" db="EMBL/GenBank/DDBJ databases">
        <title>Petroleum and Energy Research Collection (APPE): ex situ preservation of microbial diversity associated with the oil industry and exploitation of its biotechnological potential.</title>
        <authorList>
            <person name="Paixao C.T.M."/>
            <person name="Gomes M.B."/>
            <person name="Oliveira V.M."/>
        </authorList>
    </citation>
    <scope>NUCLEOTIDE SEQUENCE [LARGE SCALE GENOMIC DNA]</scope>
    <source>
        <strain evidence="6 7">LIT2</strain>
    </source>
</reference>
<name>A0ABS7WVN0_9GAMM</name>
<organism evidence="6 7">
    <name type="scientific">Modicisalibacter tunisiensis</name>
    <dbReference type="NCBI Taxonomy" id="390637"/>
    <lineage>
        <taxon>Bacteria</taxon>
        <taxon>Pseudomonadati</taxon>
        <taxon>Pseudomonadota</taxon>
        <taxon>Gammaproteobacteria</taxon>
        <taxon>Oceanospirillales</taxon>
        <taxon>Halomonadaceae</taxon>
        <taxon>Modicisalibacter</taxon>
    </lineage>
</organism>
<comment type="caution">
    <text evidence="6">The sequence shown here is derived from an EMBL/GenBank/DDBJ whole genome shotgun (WGS) entry which is preliminary data.</text>
</comment>
<sequence>MQFEKLSIPDVVLITPQVFGDERGFFMETFRQSEFEAHCGNYRFVQDNHSKSKQGILRGLHYQLEKPQGKLVRVTQGEVFDVAVDLRESSPTFGQWVGVYLSAENKQMLWVPSGFAHGFYVTSEEAEFQYKCTDYYNPGDEHSIIWNDPDIKIQWPTTCTHPSLSDKDKLPLASYQKDSPNFKTI</sequence>
<dbReference type="EMBL" id="JAGXFD010000001">
    <property type="protein sequence ID" value="MBZ9566659.1"/>
    <property type="molecule type" value="Genomic_DNA"/>
</dbReference>
<keyword evidence="7" id="KW-1185">Reference proteome</keyword>